<dbReference type="RefSeq" id="WP_169656725.1">
    <property type="nucleotide sequence ID" value="NZ_JABANE010000023.1"/>
</dbReference>
<accession>A0A7X9P2M3</accession>
<gene>
    <name evidence="2" type="ORF">HHU12_10680</name>
</gene>
<dbReference type="EMBL" id="JABANE010000023">
    <property type="protein sequence ID" value="NME68423.1"/>
    <property type="molecule type" value="Genomic_DNA"/>
</dbReference>
<dbReference type="AlphaFoldDB" id="A0A7X9P2M3"/>
<evidence type="ECO:0000256" key="1">
    <source>
        <dbReference type="SAM" id="SignalP"/>
    </source>
</evidence>
<sequence length="201" mass="23262">MKVTSYVVGLLVLFFANQSFAQSHFDSEANESNHISSKATTHHHEEEDFKRHKLSIYMGYTYIPQAIPSHEGLLVPTFGLDYVYQFSEKWSVGLINDIEIAQYMVEVKNSGGEHGHIETLDREYAYVGSLVVFYSPWESWKIGIGPGIEIEKNKNLFVGKFILEKEFKLHDGWELSPNFQYDMKEKLYDTWTFGVSIGKRF</sequence>
<protein>
    <recommendedName>
        <fullName evidence="4">DUF3575 domain-containing protein</fullName>
    </recommendedName>
</protein>
<evidence type="ECO:0008006" key="4">
    <source>
        <dbReference type="Google" id="ProtNLM"/>
    </source>
</evidence>
<feature type="chain" id="PRO_5030995114" description="DUF3575 domain-containing protein" evidence="1">
    <location>
        <begin position="22"/>
        <end position="201"/>
    </location>
</feature>
<name>A0A7X9P2M3_9BACT</name>
<keyword evidence="1" id="KW-0732">Signal</keyword>
<reference evidence="2 3" key="1">
    <citation type="submission" date="2020-04" db="EMBL/GenBank/DDBJ databases">
        <title>Flammeovirga sp. SR4, a novel species isolated from seawater.</title>
        <authorList>
            <person name="Wang X."/>
        </authorList>
    </citation>
    <scope>NUCLEOTIDE SEQUENCE [LARGE SCALE GENOMIC DNA]</scope>
    <source>
        <strain evidence="2 3">ATCC 23126</strain>
    </source>
</reference>
<organism evidence="2 3">
    <name type="scientific">Flammeovirga aprica JL-4</name>
    <dbReference type="NCBI Taxonomy" id="694437"/>
    <lineage>
        <taxon>Bacteria</taxon>
        <taxon>Pseudomonadati</taxon>
        <taxon>Bacteroidota</taxon>
        <taxon>Cytophagia</taxon>
        <taxon>Cytophagales</taxon>
        <taxon>Flammeovirgaceae</taxon>
        <taxon>Flammeovirga</taxon>
    </lineage>
</organism>
<evidence type="ECO:0000313" key="3">
    <source>
        <dbReference type="Proteomes" id="UP000576082"/>
    </source>
</evidence>
<keyword evidence="3" id="KW-1185">Reference proteome</keyword>
<comment type="caution">
    <text evidence="2">The sequence shown here is derived from an EMBL/GenBank/DDBJ whole genome shotgun (WGS) entry which is preliminary data.</text>
</comment>
<feature type="signal peptide" evidence="1">
    <location>
        <begin position="1"/>
        <end position="21"/>
    </location>
</feature>
<dbReference type="Proteomes" id="UP000576082">
    <property type="component" value="Unassembled WGS sequence"/>
</dbReference>
<proteinExistence type="predicted"/>
<evidence type="ECO:0000313" key="2">
    <source>
        <dbReference type="EMBL" id="NME68423.1"/>
    </source>
</evidence>